<dbReference type="SUPFAM" id="SSF52540">
    <property type="entry name" value="P-loop containing nucleoside triphosphate hydrolases"/>
    <property type="match status" value="1"/>
</dbReference>
<sequence length="269" mass="30759">MKVIALVGKSGTGKSYKALSLAHEKDIEYIIDDGLLIRENKIIAGKSAKRELTKISAVKRALFLNEEHRKSVIDAIEREKPKSILILGTSEKMVRNISENLGINYIDEIVYIHDISTEEEIKLAQISRNKEGKHVIPVPTFELKKHFSGYFLNPLRIFRRKKDNTLQVSEKSVVRPTYSYRGKYVISDKAIIQIIKFVGQNTEGFYKFTKIYIKNYPHGIVVDIDVILSYGNVVTTVIKNLQKHIKREIENMTSINVLAINVCVRSLKI</sequence>
<reference evidence="2 3" key="1">
    <citation type="submission" date="2016-11" db="EMBL/GenBank/DDBJ databases">
        <authorList>
            <person name="Jaros S."/>
            <person name="Januszkiewicz K."/>
            <person name="Wedrychowicz H."/>
        </authorList>
    </citation>
    <scope>NUCLEOTIDE SEQUENCE [LARGE SCALE GENOMIC DNA]</scope>
    <source>
        <strain evidence="2 3">DSM 14501</strain>
    </source>
</reference>
<evidence type="ECO:0000256" key="1">
    <source>
        <dbReference type="ARBA" id="ARBA00005721"/>
    </source>
</evidence>
<dbReference type="STRING" id="1121266.SAMN02745883_01417"/>
<dbReference type="Gene3D" id="3.40.50.300">
    <property type="entry name" value="P-loop containing nucleotide triphosphate hydrolases"/>
    <property type="match status" value="1"/>
</dbReference>
<comment type="similarity">
    <text evidence="1">Belongs to the asp23 family.</text>
</comment>
<dbReference type="InterPro" id="IPR027417">
    <property type="entry name" value="P-loop_NTPase"/>
</dbReference>
<dbReference type="InterPro" id="IPR005531">
    <property type="entry name" value="Asp23"/>
</dbReference>
<dbReference type="Pfam" id="PF03780">
    <property type="entry name" value="Asp23"/>
    <property type="match status" value="1"/>
</dbReference>
<name>A0A1M6Q6T7_9FIRM</name>
<proteinExistence type="inferred from homology"/>
<dbReference type="EMBL" id="FRAJ01000010">
    <property type="protein sequence ID" value="SHK16014.1"/>
    <property type="molecule type" value="Genomic_DNA"/>
</dbReference>
<evidence type="ECO:0000313" key="2">
    <source>
        <dbReference type="EMBL" id="SHK16014.1"/>
    </source>
</evidence>
<evidence type="ECO:0000313" key="3">
    <source>
        <dbReference type="Proteomes" id="UP000184082"/>
    </source>
</evidence>
<dbReference type="Proteomes" id="UP000184082">
    <property type="component" value="Unassembled WGS sequence"/>
</dbReference>
<protein>
    <submittedName>
        <fullName evidence="2">Asp23 family, cell envelope-related function</fullName>
    </submittedName>
</protein>
<gene>
    <name evidence="2" type="ORF">SAMN02745883_01417</name>
</gene>
<keyword evidence="3" id="KW-1185">Reference proteome</keyword>
<dbReference type="AlphaFoldDB" id="A0A1M6Q6T7"/>
<dbReference type="RefSeq" id="WP_072966985.1">
    <property type="nucleotide sequence ID" value="NZ_FRAJ01000010.1"/>
</dbReference>
<organism evidence="2 3">
    <name type="scientific">Caminicella sporogenes DSM 14501</name>
    <dbReference type="NCBI Taxonomy" id="1121266"/>
    <lineage>
        <taxon>Bacteria</taxon>
        <taxon>Bacillati</taxon>
        <taxon>Bacillota</taxon>
        <taxon>Clostridia</taxon>
        <taxon>Peptostreptococcales</taxon>
        <taxon>Caminicellaceae</taxon>
        <taxon>Caminicella</taxon>
    </lineage>
</organism>
<accession>A0A1M6Q6T7</accession>